<dbReference type="InterPro" id="IPR005612">
    <property type="entry name" value="CCAAT-binding_factor"/>
</dbReference>
<feature type="domain" description="CCAAT-binding factor" evidence="3">
    <location>
        <begin position="411"/>
        <end position="629"/>
    </location>
</feature>
<keyword evidence="5" id="KW-1185">Reference proteome</keyword>
<feature type="compositionally biased region" description="Basic and acidic residues" evidence="2">
    <location>
        <begin position="29"/>
        <end position="45"/>
    </location>
</feature>
<dbReference type="PANTHER" id="PTHR12048:SF0">
    <property type="entry name" value="CCAAT_ENHANCER-BINDING PROTEIN ZETA"/>
    <property type="match status" value="1"/>
</dbReference>
<proteinExistence type="inferred from homology"/>
<accession>A0ABR1DTC3</accession>
<feature type="region of interest" description="Disordered" evidence="2">
    <location>
        <begin position="547"/>
        <end position="593"/>
    </location>
</feature>
<dbReference type="InterPro" id="IPR016024">
    <property type="entry name" value="ARM-type_fold"/>
</dbReference>
<feature type="compositionally biased region" description="Basic residues" evidence="2">
    <location>
        <begin position="891"/>
        <end position="907"/>
    </location>
</feature>
<protein>
    <recommendedName>
        <fullName evidence="3">CCAAT-binding factor domain-containing protein</fullName>
    </recommendedName>
</protein>
<organism evidence="4 5">
    <name type="scientific">Necator americanus</name>
    <name type="common">Human hookworm</name>
    <dbReference type="NCBI Taxonomy" id="51031"/>
    <lineage>
        <taxon>Eukaryota</taxon>
        <taxon>Metazoa</taxon>
        <taxon>Ecdysozoa</taxon>
        <taxon>Nematoda</taxon>
        <taxon>Chromadorea</taxon>
        <taxon>Rhabditida</taxon>
        <taxon>Rhabditina</taxon>
        <taxon>Rhabditomorpha</taxon>
        <taxon>Strongyloidea</taxon>
        <taxon>Ancylostomatidae</taxon>
        <taxon>Bunostominae</taxon>
        <taxon>Necator</taxon>
    </lineage>
</organism>
<feature type="region of interest" description="Disordered" evidence="2">
    <location>
        <begin position="1"/>
        <end position="63"/>
    </location>
</feature>
<dbReference type="InterPro" id="IPR040155">
    <property type="entry name" value="CEBPZ/Mak21-like"/>
</dbReference>
<dbReference type="Proteomes" id="UP001303046">
    <property type="component" value="Unassembled WGS sequence"/>
</dbReference>
<sequence>MTENNGTGKVMKKKNKFKNVSVPSISKDSFVKETENRQKPKEDVKMKKKKSKDSTHNPLVKHHEGQKWYDYQVNELVVDAVKDTLGTNDLLAIEHEADILLNNDVDLYNRYVRTQGGSEASWLQTVIKRGTASDRMTAMQLQMHNSPVHSLSYMETMISSLEKKNTREALEILPILEEIFLNHFLPTNRKLVPFSGRPLKRMNEFCSNSENGRKRLLVLWRFEHKLKLVYQRFLRALEGLASLNVEDLSKRALRTALNLLAERPEGESFLLSMLVNKMGHPKTQVGSYVVTLLEDLSKRQPNMRQFIVAEVERLIYRSNVSPKAHLYASTFLSQITLRAGDSALAVQMLSIYFGLFKTLVSRKLPDNRLISILLSAANRTLPFSKEKADALAEDIDTLYKIVHTSSYSVTLQTLKLLFQVHQVSESLSDRFYTAVYRKLLLEVPPSSYNQLLLFLFKVLKSDPSEHRVRSFVKRLLQTATCSSPPMAAGILILISRLLENKNNLLVLGKRVDRLTSDRVEMRANDDEDEHFVDLGPDGKPIEVVKKEEIDTSGDPTEDMKDERKPDGTNGINSVNKNGWIHRRESGSHPCKSPYNHSSRNPLFVDCQNIVDSELLLLSKHYHPSVAIFAKALIQDGCINYKGDPLEDFTLLKFLDRFAFKNPKEDRKVNSGSDRILRKKHFDPWGVKKLPVSSKEYVSKKVNELPADERYLHRFASLRFSQQGDDGKKKEEDDWEIESVDSAEFDAIINRFEPGEANEEFDVDYSKEFTAEKKKLKDRKRTAEDDISEDESVDFDQEGGGESDEDLEEDEEDDEIEEDISEDDEDVELDSDTDEGENSFERRTRKNRANADFGDSDLSDDEMQEGGVDAAGEKFATLLESFEEEEAENSKKGKRKWKKLKASKRKRS</sequence>
<dbReference type="Pfam" id="PF03914">
    <property type="entry name" value="CBF"/>
    <property type="match status" value="1"/>
</dbReference>
<gene>
    <name evidence="4" type="primary">Necator_chrV.g17736</name>
    <name evidence="4" type="ORF">RB195_012946</name>
</gene>
<dbReference type="EMBL" id="JAVFWL010000005">
    <property type="protein sequence ID" value="KAK6753667.1"/>
    <property type="molecule type" value="Genomic_DNA"/>
</dbReference>
<evidence type="ECO:0000256" key="1">
    <source>
        <dbReference type="ARBA" id="ARBA00007797"/>
    </source>
</evidence>
<comment type="caution">
    <text evidence="4">The sequence shown here is derived from an EMBL/GenBank/DDBJ whole genome shotgun (WGS) entry which is preliminary data.</text>
</comment>
<dbReference type="PANTHER" id="PTHR12048">
    <property type="entry name" value="CCAAT-BINDING FACTOR-RELATED"/>
    <property type="match status" value="1"/>
</dbReference>
<evidence type="ECO:0000313" key="4">
    <source>
        <dbReference type="EMBL" id="KAK6753667.1"/>
    </source>
</evidence>
<evidence type="ECO:0000259" key="3">
    <source>
        <dbReference type="Pfam" id="PF03914"/>
    </source>
</evidence>
<comment type="similarity">
    <text evidence="1">Belongs to the CBF/MAK21 family.</text>
</comment>
<feature type="compositionally biased region" description="Acidic residues" evidence="2">
    <location>
        <begin position="853"/>
        <end position="863"/>
    </location>
</feature>
<feature type="region of interest" description="Disordered" evidence="2">
    <location>
        <begin position="771"/>
        <end position="907"/>
    </location>
</feature>
<evidence type="ECO:0000313" key="5">
    <source>
        <dbReference type="Proteomes" id="UP001303046"/>
    </source>
</evidence>
<evidence type="ECO:0000256" key="2">
    <source>
        <dbReference type="SAM" id="MobiDB-lite"/>
    </source>
</evidence>
<reference evidence="4 5" key="1">
    <citation type="submission" date="2023-08" db="EMBL/GenBank/DDBJ databases">
        <title>A Necator americanus chromosomal reference genome.</title>
        <authorList>
            <person name="Ilik V."/>
            <person name="Petrzelkova K.J."/>
            <person name="Pardy F."/>
            <person name="Fuh T."/>
            <person name="Niatou-Singa F.S."/>
            <person name="Gouil Q."/>
            <person name="Baker L."/>
            <person name="Ritchie M.E."/>
            <person name="Jex A.R."/>
            <person name="Gazzola D."/>
            <person name="Li H."/>
            <person name="Toshio Fujiwara R."/>
            <person name="Zhan B."/>
            <person name="Aroian R.V."/>
            <person name="Pafco B."/>
            <person name="Schwarz E.M."/>
        </authorList>
    </citation>
    <scope>NUCLEOTIDE SEQUENCE [LARGE SCALE GENOMIC DNA]</scope>
    <source>
        <strain evidence="4 5">Aroian</strain>
        <tissue evidence="4">Whole animal</tissue>
    </source>
</reference>
<dbReference type="SUPFAM" id="SSF48371">
    <property type="entry name" value="ARM repeat"/>
    <property type="match status" value="1"/>
</dbReference>
<feature type="compositionally biased region" description="Acidic residues" evidence="2">
    <location>
        <begin position="784"/>
        <end position="837"/>
    </location>
</feature>
<feature type="compositionally biased region" description="Basic and acidic residues" evidence="2">
    <location>
        <begin position="557"/>
        <end position="566"/>
    </location>
</feature>
<name>A0ABR1DTC3_NECAM</name>